<sequence length="73" mass="7971">MAGLCEGGNKPPGSLKVRNGFRSERDELEVTLKRQDGGGCTCLAAHIPKSPTEEAFLEEEEEEEEETAGPRPR</sequence>
<gene>
    <name evidence="2" type="ORF">ANN_04654</name>
</gene>
<evidence type="ECO:0000313" key="3">
    <source>
        <dbReference type="Proteomes" id="UP001148838"/>
    </source>
</evidence>
<dbReference type="Proteomes" id="UP001148838">
    <property type="component" value="Unassembled WGS sequence"/>
</dbReference>
<evidence type="ECO:0000313" key="2">
    <source>
        <dbReference type="EMBL" id="KAJ4443005.1"/>
    </source>
</evidence>
<organism evidence="2 3">
    <name type="scientific">Periplaneta americana</name>
    <name type="common">American cockroach</name>
    <name type="synonym">Blatta americana</name>
    <dbReference type="NCBI Taxonomy" id="6978"/>
    <lineage>
        <taxon>Eukaryota</taxon>
        <taxon>Metazoa</taxon>
        <taxon>Ecdysozoa</taxon>
        <taxon>Arthropoda</taxon>
        <taxon>Hexapoda</taxon>
        <taxon>Insecta</taxon>
        <taxon>Pterygota</taxon>
        <taxon>Neoptera</taxon>
        <taxon>Polyneoptera</taxon>
        <taxon>Dictyoptera</taxon>
        <taxon>Blattodea</taxon>
        <taxon>Blattoidea</taxon>
        <taxon>Blattidae</taxon>
        <taxon>Blattinae</taxon>
        <taxon>Periplaneta</taxon>
    </lineage>
</organism>
<feature type="compositionally biased region" description="Acidic residues" evidence="1">
    <location>
        <begin position="55"/>
        <end position="67"/>
    </location>
</feature>
<reference evidence="2 3" key="1">
    <citation type="journal article" date="2022" name="Allergy">
        <title>Genome assembly and annotation of Periplaneta americana reveal a comprehensive cockroach allergen profile.</title>
        <authorList>
            <person name="Wang L."/>
            <person name="Xiong Q."/>
            <person name="Saelim N."/>
            <person name="Wang L."/>
            <person name="Nong W."/>
            <person name="Wan A.T."/>
            <person name="Shi M."/>
            <person name="Liu X."/>
            <person name="Cao Q."/>
            <person name="Hui J.H.L."/>
            <person name="Sookrung N."/>
            <person name="Leung T.F."/>
            <person name="Tungtrongchitr A."/>
            <person name="Tsui S.K.W."/>
        </authorList>
    </citation>
    <scope>NUCLEOTIDE SEQUENCE [LARGE SCALE GENOMIC DNA]</scope>
    <source>
        <strain evidence="2">PWHHKU_190912</strain>
    </source>
</reference>
<dbReference type="EMBL" id="JAJSOF020000013">
    <property type="protein sequence ID" value="KAJ4443005.1"/>
    <property type="molecule type" value="Genomic_DNA"/>
</dbReference>
<feature type="region of interest" description="Disordered" evidence="1">
    <location>
        <begin position="1"/>
        <end position="22"/>
    </location>
</feature>
<evidence type="ECO:0000256" key="1">
    <source>
        <dbReference type="SAM" id="MobiDB-lite"/>
    </source>
</evidence>
<feature type="region of interest" description="Disordered" evidence="1">
    <location>
        <begin position="50"/>
        <end position="73"/>
    </location>
</feature>
<comment type="caution">
    <text evidence="2">The sequence shown here is derived from an EMBL/GenBank/DDBJ whole genome shotgun (WGS) entry which is preliminary data.</text>
</comment>
<name>A0ABQ8T907_PERAM</name>
<protein>
    <submittedName>
        <fullName evidence="2">Uncharacterized protein</fullName>
    </submittedName>
</protein>
<accession>A0ABQ8T907</accession>
<proteinExistence type="predicted"/>
<keyword evidence="3" id="KW-1185">Reference proteome</keyword>